<protein>
    <submittedName>
        <fullName evidence="2">Uncharacterized protein</fullName>
    </submittedName>
</protein>
<dbReference type="EMBL" id="LDRV01000085">
    <property type="protein sequence ID" value="KTS09523.1"/>
    <property type="molecule type" value="Genomic_DNA"/>
</dbReference>
<proteinExistence type="predicted"/>
<dbReference type="Proteomes" id="UP000072189">
    <property type="component" value="Unassembled WGS sequence"/>
</dbReference>
<keyword evidence="1" id="KW-0812">Transmembrane</keyword>
<feature type="transmembrane region" description="Helical" evidence="1">
    <location>
        <begin position="53"/>
        <end position="75"/>
    </location>
</feature>
<comment type="caution">
    <text evidence="2">The sequence shown here is derived from an EMBL/GenBank/DDBJ whole genome shotgun (WGS) entry which is preliminary data.</text>
</comment>
<evidence type="ECO:0000313" key="2">
    <source>
        <dbReference type="EMBL" id="KTS09523.1"/>
    </source>
</evidence>
<accession>A0A147F570</accession>
<evidence type="ECO:0000313" key="3">
    <source>
        <dbReference type="Proteomes" id="UP000072189"/>
    </source>
</evidence>
<feature type="transmembrane region" description="Helical" evidence="1">
    <location>
        <begin position="21"/>
        <end position="41"/>
    </location>
</feature>
<dbReference type="PATRIC" id="fig|2033.7.peg.3401"/>
<evidence type="ECO:0000256" key="1">
    <source>
        <dbReference type="SAM" id="Phobius"/>
    </source>
</evidence>
<dbReference type="AlphaFoldDB" id="A0A147F570"/>
<gene>
    <name evidence="2" type="ORF">RSA3_12955</name>
</gene>
<sequence length="163" mass="17935">MGDQSQAEGYVKFANRERNGYRLWIALGFVVALATLAYLAYEFQQITAGSDPAVGTVIFKTAFSVSALAIAGVCFREAGKRQRQSLDARYRALDLLALRPFTEGMAEEDAKILRAMLGERLFKTQPEESHRKSDEKVTTLRLDIADIKAVADTAKSVRDAGGL</sequence>
<reference evidence="2 3" key="1">
    <citation type="journal article" date="2016" name="Front. Microbiol.">
        <title>Genomic Resource of Rice Seed Associated Bacteria.</title>
        <authorList>
            <person name="Midha S."/>
            <person name="Bansal K."/>
            <person name="Sharma S."/>
            <person name="Kumar N."/>
            <person name="Patil P.P."/>
            <person name="Chaudhry V."/>
            <person name="Patil P.B."/>
        </authorList>
    </citation>
    <scope>NUCLEOTIDE SEQUENCE [LARGE SCALE GENOMIC DNA]</scope>
    <source>
        <strain evidence="2 3">RSA3</strain>
    </source>
</reference>
<name>A0A147F570_MICTE</name>
<keyword evidence="1" id="KW-1133">Transmembrane helix</keyword>
<organism evidence="2 3">
    <name type="scientific">Microbacterium testaceum</name>
    <name type="common">Aureobacterium testaceum</name>
    <name type="synonym">Brevibacterium testaceum</name>
    <dbReference type="NCBI Taxonomy" id="2033"/>
    <lineage>
        <taxon>Bacteria</taxon>
        <taxon>Bacillati</taxon>
        <taxon>Actinomycetota</taxon>
        <taxon>Actinomycetes</taxon>
        <taxon>Micrococcales</taxon>
        <taxon>Microbacteriaceae</taxon>
        <taxon>Microbacterium</taxon>
    </lineage>
</organism>
<keyword evidence="1" id="KW-0472">Membrane</keyword>